<dbReference type="GO" id="GO:0006935">
    <property type="term" value="P:chemotaxis"/>
    <property type="evidence" value="ECO:0007669"/>
    <property type="project" value="InterPro"/>
</dbReference>
<dbReference type="EMBL" id="CP036273">
    <property type="protein sequence ID" value="QDU22688.1"/>
    <property type="molecule type" value="Genomic_DNA"/>
</dbReference>
<feature type="domain" description="HAMP" evidence="6">
    <location>
        <begin position="222"/>
        <end position="276"/>
    </location>
</feature>
<sequence>MFRLRDWSLPAKLYALVVGYSVLVAGVLVFAGYLMRTYRVHGPVYEEIASDYRLLNDMDPPMMSIGAAYLMLSELDSFGSDAAEIRDNTQKFRDYEAKYNERRAYWLAPGRLPEGEIRRGLEGAVHTPAADVFRIANEEYLPLIGKGPEATKKANEILNTRIRPKFYEHRRASVAVVEKIRAETESDELRAYGDSNFWASTLAWVSVALVVVMGLTGWWVATSLIRTARELRNRVREMASGSGDLHTRLVVPGADEMGQLAEGINGVMGRVQAIVAKVRESSLQLLTVASQIAATARRQEQTVQDLSASTVQVAASVREISATSQDLSGTMNEVNESAGHAADLATRGRDNTNHMAGEIRNLLESTVSVSSKLGMIREKADRINAVVTTITKVADQTNLLSINAAIEAEKAGEYGRGFLVVAREIRRLADQTAVATLDIETMVRQMQDAVSAGVMQMDKFADEVRSGVGQVTTINQMTYEIITEVTGLSDRFQLVTEGMKNQAAGAQQINDAMGQIAESTKRNAQSVQEFERATEHLRASVEGLNQEIVQFKI</sequence>
<dbReference type="SUPFAM" id="SSF58104">
    <property type="entry name" value="Methyl-accepting chemotaxis protein (MCP) signaling domain"/>
    <property type="match status" value="1"/>
</dbReference>
<dbReference type="PANTHER" id="PTHR32089:SF120">
    <property type="entry name" value="METHYL-ACCEPTING CHEMOTAXIS PROTEIN TLPQ"/>
    <property type="match status" value="1"/>
</dbReference>
<proteinExistence type="inferred from homology"/>
<evidence type="ECO:0000256" key="1">
    <source>
        <dbReference type="ARBA" id="ARBA00023224"/>
    </source>
</evidence>
<dbReference type="InterPro" id="IPR004090">
    <property type="entry name" value="Chemotax_Me-accpt_rcpt"/>
</dbReference>
<keyword evidence="1 3" id="KW-0807">Transducer</keyword>
<dbReference type="GO" id="GO:0004888">
    <property type="term" value="F:transmembrane signaling receptor activity"/>
    <property type="evidence" value="ECO:0007669"/>
    <property type="project" value="InterPro"/>
</dbReference>
<evidence type="ECO:0000313" key="7">
    <source>
        <dbReference type="EMBL" id="QDU22688.1"/>
    </source>
</evidence>
<dbReference type="PROSITE" id="PS50885">
    <property type="entry name" value="HAMP"/>
    <property type="match status" value="1"/>
</dbReference>
<evidence type="ECO:0000256" key="4">
    <source>
        <dbReference type="SAM" id="Phobius"/>
    </source>
</evidence>
<reference evidence="7 8" key="1">
    <citation type="submission" date="2019-02" db="EMBL/GenBank/DDBJ databases">
        <title>Deep-cultivation of Planctomycetes and their phenomic and genomic characterization uncovers novel biology.</title>
        <authorList>
            <person name="Wiegand S."/>
            <person name="Jogler M."/>
            <person name="Boedeker C."/>
            <person name="Pinto D."/>
            <person name="Vollmers J."/>
            <person name="Rivas-Marin E."/>
            <person name="Kohn T."/>
            <person name="Peeters S.H."/>
            <person name="Heuer A."/>
            <person name="Rast P."/>
            <person name="Oberbeckmann S."/>
            <person name="Bunk B."/>
            <person name="Jeske O."/>
            <person name="Meyerdierks A."/>
            <person name="Storesund J.E."/>
            <person name="Kallscheuer N."/>
            <person name="Luecker S."/>
            <person name="Lage O.M."/>
            <person name="Pohl T."/>
            <person name="Merkel B.J."/>
            <person name="Hornburger P."/>
            <person name="Mueller R.-W."/>
            <person name="Bruemmer F."/>
            <person name="Labrenz M."/>
            <person name="Spormann A.M."/>
            <person name="Op den Camp H."/>
            <person name="Overmann J."/>
            <person name="Amann R."/>
            <person name="Jetten M.S.M."/>
            <person name="Mascher T."/>
            <person name="Medema M.H."/>
            <person name="Devos D.P."/>
            <person name="Kaster A.-K."/>
            <person name="Ovreas L."/>
            <person name="Rohde M."/>
            <person name="Galperin M.Y."/>
            <person name="Jogler C."/>
        </authorList>
    </citation>
    <scope>NUCLEOTIDE SEQUENCE [LARGE SCALE GENOMIC DNA]</scope>
    <source>
        <strain evidence="7 8">ETA_A1</strain>
    </source>
</reference>
<dbReference type="PRINTS" id="PR00260">
    <property type="entry name" value="CHEMTRNSDUCR"/>
</dbReference>
<dbReference type="Pfam" id="PF00015">
    <property type="entry name" value="MCPsignal"/>
    <property type="match status" value="1"/>
</dbReference>
<evidence type="ECO:0000256" key="3">
    <source>
        <dbReference type="PROSITE-ProRule" id="PRU00284"/>
    </source>
</evidence>
<feature type="transmembrane region" description="Helical" evidence="4">
    <location>
        <begin position="13"/>
        <end position="35"/>
    </location>
</feature>
<name>A0A517XYZ7_9BACT</name>
<protein>
    <submittedName>
        <fullName evidence="7">Methyl-accepting chemotaxis protein 4</fullName>
    </submittedName>
</protein>
<dbReference type="InterPro" id="IPR004089">
    <property type="entry name" value="MCPsignal_dom"/>
</dbReference>
<gene>
    <name evidence="7" type="primary">mcp4</name>
    <name evidence="7" type="ORF">ETAA1_46720</name>
</gene>
<evidence type="ECO:0000313" key="8">
    <source>
        <dbReference type="Proteomes" id="UP000319576"/>
    </source>
</evidence>
<keyword evidence="4" id="KW-0812">Transmembrane</keyword>
<dbReference type="Gene3D" id="1.10.287.950">
    <property type="entry name" value="Methyl-accepting chemotaxis protein"/>
    <property type="match status" value="1"/>
</dbReference>
<dbReference type="KEGG" id="uli:ETAA1_46720"/>
<keyword evidence="4" id="KW-0472">Membrane</keyword>
<dbReference type="AlphaFoldDB" id="A0A517XYZ7"/>
<evidence type="ECO:0000259" key="6">
    <source>
        <dbReference type="PROSITE" id="PS50885"/>
    </source>
</evidence>
<dbReference type="SMART" id="SM00304">
    <property type="entry name" value="HAMP"/>
    <property type="match status" value="1"/>
</dbReference>
<feature type="domain" description="Methyl-accepting transducer" evidence="5">
    <location>
        <begin position="281"/>
        <end position="517"/>
    </location>
</feature>
<evidence type="ECO:0000259" key="5">
    <source>
        <dbReference type="PROSITE" id="PS50111"/>
    </source>
</evidence>
<dbReference type="InterPro" id="IPR003660">
    <property type="entry name" value="HAMP_dom"/>
</dbReference>
<comment type="similarity">
    <text evidence="2">Belongs to the methyl-accepting chemotaxis (MCP) protein family.</text>
</comment>
<dbReference type="GO" id="GO:0016020">
    <property type="term" value="C:membrane"/>
    <property type="evidence" value="ECO:0007669"/>
    <property type="project" value="InterPro"/>
</dbReference>
<organism evidence="7 8">
    <name type="scientific">Urbifossiella limnaea</name>
    <dbReference type="NCBI Taxonomy" id="2528023"/>
    <lineage>
        <taxon>Bacteria</taxon>
        <taxon>Pseudomonadati</taxon>
        <taxon>Planctomycetota</taxon>
        <taxon>Planctomycetia</taxon>
        <taxon>Gemmatales</taxon>
        <taxon>Gemmataceae</taxon>
        <taxon>Urbifossiella</taxon>
    </lineage>
</organism>
<dbReference type="Proteomes" id="UP000319576">
    <property type="component" value="Chromosome"/>
</dbReference>
<accession>A0A517XYZ7</accession>
<dbReference type="GO" id="GO:0007165">
    <property type="term" value="P:signal transduction"/>
    <property type="evidence" value="ECO:0007669"/>
    <property type="project" value="UniProtKB-KW"/>
</dbReference>
<keyword evidence="8" id="KW-1185">Reference proteome</keyword>
<dbReference type="Pfam" id="PF00672">
    <property type="entry name" value="HAMP"/>
    <property type="match status" value="1"/>
</dbReference>
<dbReference type="OrthoDB" id="9772755at2"/>
<dbReference type="SMART" id="SM00283">
    <property type="entry name" value="MA"/>
    <property type="match status" value="1"/>
</dbReference>
<evidence type="ECO:0000256" key="2">
    <source>
        <dbReference type="ARBA" id="ARBA00029447"/>
    </source>
</evidence>
<dbReference type="PROSITE" id="PS50111">
    <property type="entry name" value="CHEMOTAXIS_TRANSDUC_2"/>
    <property type="match status" value="1"/>
</dbReference>
<dbReference type="RefSeq" id="WP_145242624.1">
    <property type="nucleotide sequence ID" value="NZ_CP036273.1"/>
</dbReference>
<dbReference type="PANTHER" id="PTHR32089">
    <property type="entry name" value="METHYL-ACCEPTING CHEMOTAXIS PROTEIN MCPB"/>
    <property type="match status" value="1"/>
</dbReference>
<keyword evidence="4" id="KW-1133">Transmembrane helix</keyword>
<feature type="transmembrane region" description="Helical" evidence="4">
    <location>
        <begin position="197"/>
        <end position="221"/>
    </location>
</feature>
<dbReference type="CDD" id="cd06225">
    <property type="entry name" value="HAMP"/>
    <property type="match status" value="1"/>
</dbReference>